<reference evidence="4 5" key="1">
    <citation type="submission" date="2025-04" db="UniProtKB">
        <authorList>
            <consortium name="RefSeq"/>
        </authorList>
    </citation>
    <scope>IDENTIFICATION</scope>
    <source>
        <tissue evidence="4 5">Whole sample</tissue>
    </source>
</reference>
<dbReference type="GO" id="GO:0042981">
    <property type="term" value="P:regulation of apoptotic process"/>
    <property type="evidence" value="ECO:0007669"/>
    <property type="project" value="InterPro"/>
</dbReference>
<sequence length="219" mass="25102">MPSKINRPLSKEDEQRIKKNIRYLKENLEQDEIRDYFMEEDIWDLPDFEEIDSGATPLKRNEIFIKLLLKSGPRAYKVFIEALTHKNSTHIIEKLESTEIKDDTQGTSVDHLADLSESQKSHILTEHNLLKFNKIVGSDLEILGKALELRQADIDTARMENTHSAITQIHKIILKWKNRNGKNATLGTFTSCLMNAEEAGANVDWDVFDKGVEAVTKPE</sequence>
<dbReference type="OrthoDB" id="5981554at2759"/>
<dbReference type="RefSeq" id="XP_022295872.1">
    <property type="nucleotide sequence ID" value="XM_022440164.1"/>
</dbReference>
<organism evidence="3 5">
    <name type="scientific">Crassostrea virginica</name>
    <name type="common">Eastern oyster</name>
    <dbReference type="NCBI Taxonomy" id="6565"/>
    <lineage>
        <taxon>Eukaryota</taxon>
        <taxon>Metazoa</taxon>
        <taxon>Spiralia</taxon>
        <taxon>Lophotrochozoa</taxon>
        <taxon>Mollusca</taxon>
        <taxon>Bivalvia</taxon>
        <taxon>Autobranchia</taxon>
        <taxon>Pteriomorphia</taxon>
        <taxon>Ostreida</taxon>
        <taxon>Ostreoidea</taxon>
        <taxon>Ostreidae</taxon>
        <taxon>Crassostrea</taxon>
    </lineage>
</organism>
<dbReference type="InterPro" id="IPR011029">
    <property type="entry name" value="DEATH-like_dom_sf"/>
</dbReference>
<gene>
    <name evidence="4 5 6" type="primary">LOC111105778</name>
</gene>
<evidence type="ECO:0000313" key="4">
    <source>
        <dbReference type="RefSeq" id="XP_022295871.1"/>
    </source>
</evidence>
<dbReference type="SUPFAM" id="SSF47986">
    <property type="entry name" value="DEATH domain"/>
    <property type="match status" value="2"/>
</dbReference>
<dbReference type="Pfam" id="PF00619">
    <property type="entry name" value="CARD"/>
    <property type="match status" value="1"/>
</dbReference>
<dbReference type="Pfam" id="PF00531">
    <property type="entry name" value="Death"/>
    <property type="match status" value="1"/>
</dbReference>
<keyword evidence="3" id="KW-1185">Reference proteome</keyword>
<dbReference type="InterPro" id="IPR001315">
    <property type="entry name" value="CARD"/>
</dbReference>
<dbReference type="CDD" id="cd01670">
    <property type="entry name" value="Death"/>
    <property type="match status" value="1"/>
</dbReference>
<dbReference type="GO" id="GO:0007165">
    <property type="term" value="P:signal transduction"/>
    <property type="evidence" value="ECO:0007669"/>
    <property type="project" value="InterPro"/>
</dbReference>
<proteinExistence type="predicted"/>
<dbReference type="PANTHER" id="PTHR15034">
    <property type="entry name" value="DEATH DOMAIN-CONTAINING PROTEIN CRADD"/>
    <property type="match status" value="1"/>
</dbReference>
<dbReference type="InterPro" id="IPR000488">
    <property type="entry name" value="Death_dom"/>
</dbReference>
<dbReference type="GO" id="GO:0070513">
    <property type="term" value="F:death domain binding"/>
    <property type="evidence" value="ECO:0007669"/>
    <property type="project" value="InterPro"/>
</dbReference>
<evidence type="ECO:0000313" key="3">
    <source>
        <dbReference type="Proteomes" id="UP000694844"/>
    </source>
</evidence>
<dbReference type="PROSITE" id="PS50017">
    <property type="entry name" value="DEATH_DOMAIN"/>
    <property type="match status" value="1"/>
</dbReference>
<dbReference type="CDD" id="cd01671">
    <property type="entry name" value="CARD"/>
    <property type="match status" value="1"/>
</dbReference>
<evidence type="ECO:0000259" key="1">
    <source>
        <dbReference type="PROSITE" id="PS50017"/>
    </source>
</evidence>
<name>A0A8B8AXD2_CRAVI</name>
<dbReference type="AlphaFoldDB" id="A0A8B8AXD2"/>
<accession>A0A8B8AXD2</accession>
<protein>
    <submittedName>
        <fullName evidence="4 5">Uncharacterized protein LOC111105778</fullName>
    </submittedName>
</protein>
<dbReference type="Proteomes" id="UP000694844">
    <property type="component" value="Chromosome 8"/>
</dbReference>
<dbReference type="InterPro" id="IPR037939">
    <property type="entry name" value="CRADD"/>
</dbReference>
<evidence type="ECO:0000313" key="6">
    <source>
        <dbReference type="RefSeq" id="XP_022295874.1"/>
    </source>
</evidence>
<dbReference type="GO" id="GO:0002020">
    <property type="term" value="F:protease binding"/>
    <property type="evidence" value="ECO:0007669"/>
    <property type="project" value="InterPro"/>
</dbReference>
<dbReference type="RefSeq" id="XP_022295874.1">
    <property type="nucleotide sequence ID" value="XM_022440166.1"/>
</dbReference>
<dbReference type="PROSITE" id="PS50209">
    <property type="entry name" value="CARD"/>
    <property type="match status" value="1"/>
</dbReference>
<feature type="domain" description="CARD" evidence="2">
    <location>
        <begin position="9"/>
        <end position="98"/>
    </location>
</feature>
<dbReference type="RefSeq" id="XP_022295871.1">
    <property type="nucleotide sequence ID" value="XM_022440163.1"/>
</dbReference>
<dbReference type="Gene3D" id="1.10.533.10">
    <property type="entry name" value="Death Domain, Fas"/>
    <property type="match status" value="2"/>
</dbReference>
<dbReference type="PANTHER" id="PTHR15034:SF5">
    <property type="entry name" value="DEATH DOMAIN-CONTAINING PROTEIN CRADD"/>
    <property type="match status" value="1"/>
</dbReference>
<feature type="domain" description="Death" evidence="1">
    <location>
        <begin position="125"/>
        <end position="193"/>
    </location>
</feature>
<evidence type="ECO:0000313" key="5">
    <source>
        <dbReference type="RefSeq" id="XP_022295872.1"/>
    </source>
</evidence>
<dbReference type="KEGG" id="cvn:111105778"/>
<dbReference type="GeneID" id="111105778"/>
<evidence type="ECO:0000259" key="2">
    <source>
        <dbReference type="PROSITE" id="PS50209"/>
    </source>
</evidence>